<dbReference type="GO" id="GO:0005634">
    <property type="term" value="C:nucleus"/>
    <property type="evidence" value="ECO:0007669"/>
    <property type="project" value="UniProtKB-SubCell"/>
</dbReference>
<evidence type="ECO:0000313" key="10">
    <source>
        <dbReference type="Proteomes" id="UP000479710"/>
    </source>
</evidence>
<dbReference type="InterPro" id="IPR033897">
    <property type="entry name" value="SRF-like_MADS-box"/>
</dbReference>
<dbReference type="AlphaFoldDB" id="A0A6G1DX57"/>
<dbReference type="PANTHER" id="PTHR48019">
    <property type="entry name" value="SERUM RESPONSE FACTOR HOMOLOG"/>
    <property type="match status" value="1"/>
</dbReference>
<keyword evidence="5" id="KW-0539">Nucleus</keyword>
<dbReference type="GO" id="GO:0045944">
    <property type="term" value="P:positive regulation of transcription by RNA polymerase II"/>
    <property type="evidence" value="ECO:0007669"/>
    <property type="project" value="InterPro"/>
</dbReference>
<dbReference type="InterPro" id="IPR050142">
    <property type="entry name" value="MADS-box/MEF2_TF"/>
</dbReference>
<reference evidence="9 10" key="1">
    <citation type="submission" date="2019-11" db="EMBL/GenBank/DDBJ databases">
        <title>Whole genome sequence of Oryza granulata.</title>
        <authorList>
            <person name="Li W."/>
        </authorList>
    </citation>
    <scope>NUCLEOTIDE SEQUENCE [LARGE SCALE GENOMIC DNA]</scope>
    <source>
        <strain evidence="10">cv. Menghai</strain>
        <tissue evidence="9">Leaf</tissue>
    </source>
</reference>
<dbReference type="SUPFAM" id="SSF55455">
    <property type="entry name" value="SRF-like"/>
    <property type="match status" value="1"/>
</dbReference>
<dbReference type="InterPro" id="IPR002100">
    <property type="entry name" value="TF_MADSbox"/>
</dbReference>
<dbReference type="Pfam" id="PF00319">
    <property type="entry name" value="SRF-TF"/>
    <property type="match status" value="1"/>
</dbReference>
<keyword evidence="4" id="KW-0804">Transcription</keyword>
<dbReference type="SMART" id="SM00432">
    <property type="entry name" value="MADS"/>
    <property type="match status" value="1"/>
</dbReference>
<proteinExistence type="predicted"/>
<protein>
    <recommendedName>
        <fullName evidence="8">MADS-box domain-containing protein</fullName>
    </recommendedName>
</protein>
<evidence type="ECO:0000313" key="9">
    <source>
        <dbReference type="EMBL" id="KAF0916986.1"/>
    </source>
</evidence>
<keyword evidence="2" id="KW-0805">Transcription regulation</keyword>
<dbReference type="PRINTS" id="PR00404">
    <property type="entry name" value="MADSDOMAIN"/>
</dbReference>
<dbReference type="InterPro" id="IPR036879">
    <property type="entry name" value="TF_MADSbox_sf"/>
</dbReference>
<dbReference type="PROSITE" id="PS50066">
    <property type="entry name" value="MADS_BOX_2"/>
    <property type="match status" value="1"/>
</dbReference>
<evidence type="ECO:0000256" key="2">
    <source>
        <dbReference type="ARBA" id="ARBA00023015"/>
    </source>
</evidence>
<evidence type="ECO:0000256" key="7">
    <source>
        <dbReference type="SAM" id="MobiDB-lite"/>
    </source>
</evidence>
<evidence type="ECO:0000259" key="8">
    <source>
        <dbReference type="PROSITE" id="PS50066"/>
    </source>
</evidence>
<gene>
    <name evidence="9" type="ORF">E2562_015151</name>
</gene>
<dbReference type="EMBL" id="SPHZ02000005">
    <property type="protein sequence ID" value="KAF0916986.1"/>
    <property type="molecule type" value="Genomic_DNA"/>
</dbReference>
<evidence type="ECO:0000256" key="5">
    <source>
        <dbReference type="ARBA" id="ARBA00023242"/>
    </source>
</evidence>
<keyword evidence="3" id="KW-0238">DNA-binding</keyword>
<dbReference type="GO" id="GO:0000987">
    <property type="term" value="F:cis-regulatory region sequence-specific DNA binding"/>
    <property type="evidence" value="ECO:0007669"/>
    <property type="project" value="InterPro"/>
</dbReference>
<feature type="coiled-coil region" evidence="6">
    <location>
        <begin position="80"/>
        <end position="114"/>
    </location>
</feature>
<keyword evidence="6" id="KW-0175">Coiled coil</keyword>
<evidence type="ECO:0000256" key="6">
    <source>
        <dbReference type="SAM" id="Coils"/>
    </source>
</evidence>
<dbReference type="GO" id="GO:0046983">
    <property type="term" value="F:protein dimerization activity"/>
    <property type="evidence" value="ECO:0007669"/>
    <property type="project" value="InterPro"/>
</dbReference>
<dbReference type="CDD" id="cd00266">
    <property type="entry name" value="MADS_SRF_like"/>
    <property type="match status" value="1"/>
</dbReference>
<sequence>MARKKIILDRIANDATRRATFKKRRRGLVKKASELATLCDVEACLVVYGEGEEQPEVWPSVEGARAVLEHFKALPEMDQCKKMMNQEDFLRQRIAKLQEQVRKMDRENHERETTLLLHNALEGRLGAYEGLTVEQLTSLDCMVSTKLKAVTDRLAEYRAQNQAPPPPLPAPPAPPAMLPPPAPPAMAAPPPLAPVTPSSFVNPSNMGVLGPPPGFEGMNVNVNVNQDHDHHQSWLMDVARNGGDLGALVFSAFAGSSNGASTSTAGTSAGGPDMMDLSNPDIPGYGWPWDDSAGPSFPPM</sequence>
<comment type="caution">
    <text evidence="9">The sequence shown here is derived from an EMBL/GenBank/DDBJ whole genome shotgun (WGS) entry which is preliminary data.</text>
</comment>
<dbReference type="Gene3D" id="3.40.1810.10">
    <property type="entry name" value="Transcription factor, MADS-box"/>
    <property type="match status" value="1"/>
</dbReference>
<dbReference type="FunFam" id="3.40.1810.10:FF:000024">
    <property type="entry name" value="Agamous-like MADS-box protein AGL80"/>
    <property type="match status" value="1"/>
</dbReference>
<name>A0A6G1DX57_9ORYZ</name>
<dbReference type="OrthoDB" id="762064at2759"/>
<feature type="region of interest" description="Disordered" evidence="7">
    <location>
        <begin position="159"/>
        <end position="182"/>
    </location>
</feature>
<organism evidence="9 10">
    <name type="scientific">Oryza meyeriana var. granulata</name>
    <dbReference type="NCBI Taxonomy" id="110450"/>
    <lineage>
        <taxon>Eukaryota</taxon>
        <taxon>Viridiplantae</taxon>
        <taxon>Streptophyta</taxon>
        <taxon>Embryophyta</taxon>
        <taxon>Tracheophyta</taxon>
        <taxon>Spermatophyta</taxon>
        <taxon>Magnoliopsida</taxon>
        <taxon>Liliopsida</taxon>
        <taxon>Poales</taxon>
        <taxon>Poaceae</taxon>
        <taxon>BOP clade</taxon>
        <taxon>Oryzoideae</taxon>
        <taxon>Oryzeae</taxon>
        <taxon>Oryzinae</taxon>
        <taxon>Oryza</taxon>
        <taxon>Oryza meyeriana</taxon>
    </lineage>
</organism>
<feature type="compositionally biased region" description="Pro residues" evidence="7">
    <location>
        <begin position="163"/>
        <end position="182"/>
    </location>
</feature>
<evidence type="ECO:0000256" key="3">
    <source>
        <dbReference type="ARBA" id="ARBA00023125"/>
    </source>
</evidence>
<keyword evidence="10" id="KW-1185">Reference proteome</keyword>
<accession>A0A6G1DX57</accession>
<evidence type="ECO:0000256" key="1">
    <source>
        <dbReference type="ARBA" id="ARBA00004123"/>
    </source>
</evidence>
<feature type="domain" description="MADS-box" evidence="8">
    <location>
        <begin position="1"/>
        <end position="50"/>
    </location>
</feature>
<comment type="subcellular location">
    <subcellularLocation>
        <location evidence="1">Nucleus</location>
    </subcellularLocation>
</comment>
<dbReference type="GO" id="GO:0000981">
    <property type="term" value="F:DNA-binding transcription factor activity, RNA polymerase II-specific"/>
    <property type="evidence" value="ECO:0007669"/>
    <property type="project" value="InterPro"/>
</dbReference>
<evidence type="ECO:0000256" key="4">
    <source>
        <dbReference type="ARBA" id="ARBA00023163"/>
    </source>
</evidence>
<dbReference type="Proteomes" id="UP000479710">
    <property type="component" value="Unassembled WGS sequence"/>
</dbReference>